<reference evidence="1 2" key="1">
    <citation type="submission" date="2020-04" db="EMBL/GenBank/DDBJ databases">
        <authorList>
            <person name="Alioto T."/>
            <person name="Alioto T."/>
            <person name="Gomez Garrido J."/>
        </authorList>
    </citation>
    <scope>NUCLEOTIDE SEQUENCE [LARGE SCALE GENOMIC DNA]</scope>
</reference>
<name>A0A8S1DUJ3_9INSE</name>
<sequence length="320" mass="37313">MAYFQHINNVQEFNYYVQVLPEFNHATFLPARLFHNGRYLSGYVDASLQAGFFIYKNEAQMIEIRGVGPYGFDLLLNWEDNLEWRLHLLEHELDLVDAFPADPLAQDEFLYFGRCKLNGVYYYGPVRSDGMIYILTPEGTMRELPEFDILTFKIREVRNFIKRTSERRFVILFKSLVEDIGAVLPLSSANANHTTGKMPECYWVLMQSDETLEGSLFAYKLDSDEFETLAVDGYPFLLLCDTEDKLEWRQYQQGDLESERAFRVPTGRNGKYENLGRIRLLNSNPIGQVCEDGFCYVPTLHNGVIRVSEFEILMYRDIQQ</sequence>
<accession>A0A8S1DUJ3</accession>
<proteinExistence type="predicted"/>
<dbReference type="AlphaFoldDB" id="A0A8S1DUJ3"/>
<protein>
    <submittedName>
        <fullName evidence="1">Uncharacterized protein</fullName>
    </submittedName>
</protein>
<comment type="caution">
    <text evidence="1">The sequence shown here is derived from an EMBL/GenBank/DDBJ whole genome shotgun (WGS) entry which is preliminary data.</text>
</comment>
<keyword evidence="2" id="KW-1185">Reference proteome</keyword>
<gene>
    <name evidence="1" type="ORF">CLODIP_2_CD05396</name>
</gene>
<dbReference type="Proteomes" id="UP000494165">
    <property type="component" value="Unassembled WGS sequence"/>
</dbReference>
<evidence type="ECO:0000313" key="2">
    <source>
        <dbReference type="Proteomes" id="UP000494165"/>
    </source>
</evidence>
<organism evidence="1 2">
    <name type="scientific">Cloeon dipterum</name>
    <dbReference type="NCBI Taxonomy" id="197152"/>
    <lineage>
        <taxon>Eukaryota</taxon>
        <taxon>Metazoa</taxon>
        <taxon>Ecdysozoa</taxon>
        <taxon>Arthropoda</taxon>
        <taxon>Hexapoda</taxon>
        <taxon>Insecta</taxon>
        <taxon>Pterygota</taxon>
        <taxon>Palaeoptera</taxon>
        <taxon>Ephemeroptera</taxon>
        <taxon>Pisciforma</taxon>
        <taxon>Baetidae</taxon>
        <taxon>Cloeon</taxon>
    </lineage>
</organism>
<dbReference type="EMBL" id="CADEPI010000436">
    <property type="protein sequence ID" value="CAB3385856.1"/>
    <property type="molecule type" value="Genomic_DNA"/>
</dbReference>
<evidence type="ECO:0000313" key="1">
    <source>
        <dbReference type="EMBL" id="CAB3385856.1"/>
    </source>
</evidence>